<keyword evidence="3" id="KW-1185">Reference proteome</keyword>
<accession>A0ABP9GJT1</accession>
<comment type="caution">
    <text evidence="2">The sequence shown here is derived from an EMBL/GenBank/DDBJ whole genome shotgun (WGS) entry which is preliminary data.</text>
</comment>
<protein>
    <submittedName>
        <fullName evidence="2">Uncharacterized protein</fullName>
    </submittedName>
</protein>
<dbReference type="RefSeq" id="WP_345673212.1">
    <property type="nucleotide sequence ID" value="NZ_BAABHS010000001.1"/>
</dbReference>
<dbReference type="EMBL" id="BAABHS010000001">
    <property type="protein sequence ID" value="GAA4945407.1"/>
    <property type="molecule type" value="Genomic_DNA"/>
</dbReference>
<sequence>MLEYEYFRARENELHRAAEHERTVSRALRTRREQRRQARLAERDSRSSSTGGIAGSVRPAL</sequence>
<reference evidence="3" key="1">
    <citation type="journal article" date="2019" name="Int. J. Syst. Evol. Microbiol.">
        <title>The Global Catalogue of Microorganisms (GCM) 10K type strain sequencing project: providing services to taxonomists for standard genome sequencing and annotation.</title>
        <authorList>
            <consortium name="The Broad Institute Genomics Platform"/>
            <consortium name="The Broad Institute Genome Sequencing Center for Infectious Disease"/>
            <person name="Wu L."/>
            <person name="Ma J."/>
        </authorList>
    </citation>
    <scope>NUCLEOTIDE SEQUENCE [LARGE SCALE GENOMIC DNA]</scope>
    <source>
        <strain evidence="3">JCM 17986</strain>
    </source>
</reference>
<feature type="compositionally biased region" description="Basic and acidic residues" evidence="1">
    <location>
        <begin position="35"/>
        <end position="46"/>
    </location>
</feature>
<name>A0ABP9GJT1_9ACTN</name>
<dbReference type="Proteomes" id="UP001500466">
    <property type="component" value="Unassembled WGS sequence"/>
</dbReference>
<gene>
    <name evidence="2" type="ORF">GCM10023205_01320</name>
</gene>
<evidence type="ECO:0000256" key="1">
    <source>
        <dbReference type="SAM" id="MobiDB-lite"/>
    </source>
</evidence>
<organism evidence="2 3">
    <name type="scientific">Yinghuangia aomiensis</name>
    <dbReference type="NCBI Taxonomy" id="676205"/>
    <lineage>
        <taxon>Bacteria</taxon>
        <taxon>Bacillati</taxon>
        <taxon>Actinomycetota</taxon>
        <taxon>Actinomycetes</taxon>
        <taxon>Kitasatosporales</taxon>
        <taxon>Streptomycetaceae</taxon>
        <taxon>Yinghuangia</taxon>
    </lineage>
</organism>
<feature type="region of interest" description="Disordered" evidence="1">
    <location>
        <begin position="17"/>
        <end position="61"/>
    </location>
</feature>
<evidence type="ECO:0000313" key="2">
    <source>
        <dbReference type="EMBL" id="GAA4945407.1"/>
    </source>
</evidence>
<evidence type="ECO:0000313" key="3">
    <source>
        <dbReference type="Proteomes" id="UP001500466"/>
    </source>
</evidence>
<proteinExistence type="predicted"/>